<feature type="region of interest" description="Disordered" evidence="1">
    <location>
        <begin position="85"/>
        <end position="147"/>
    </location>
</feature>
<evidence type="ECO:0000256" key="1">
    <source>
        <dbReference type="SAM" id="MobiDB-lite"/>
    </source>
</evidence>
<dbReference type="InParanoid" id="A0A2T3A3Z3"/>
<protein>
    <submittedName>
        <fullName evidence="2">Uncharacterized protein</fullName>
    </submittedName>
</protein>
<reference evidence="2 3" key="1">
    <citation type="journal article" date="2018" name="Mycol. Prog.">
        <title>Coniella lustricola, a new species from submerged detritus.</title>
        <authorList>
            <person name="Raudabaugh D.B."/>
            <person name="Iturriaga T."/>
            <person name="Carver A."/>
            <person name="Mondo S."/>
            <person name="Pangilinan J."/>
            <person name="Lipzen A."/>
            <person name="He G."/>
            <person name="Amirebrahimi M."/>
            <person name="Grigoriev I.V."/>
            <person name="Miller A.N."/>
        </authorList>
    </citation>
    <scope>NUCLEOTIDE SEQUENCE [LARGE SCALE GENOMIC DNA]</scope>
    <source>
        <strain evidence="2 3">B22-T-1</strain>
    </source>
</reference>
<evidence type="ECO:0000313" key="2">
    <source>
        <dbReference type="EMBL" id="PSR82421.1"/>
    </source>
</evidence>
<gene>
    <name evidence="2" type="ORF">BD289DRAFT_15435</name>
</gene>
<organism evidence="2 3">
    <name type="scientific">Coniella lustricola</name>
    <dbReference type="NCBI Taxonomy" id="2025994"/>
    <lineage>
        <taxon>Eukaryota</taxon>
        <taxon>Fungi</taxon>
        <taxon>Dikarya</taxon>
        <taxon>Ascomycota</taxon>
        <taxon>Pezizomycotina</taxon>
        <taxon>Sordariomycetes</taxon>
        <taxon>Sordariomycetidae</taxon>
        <taxon>Diaporthales</taxon>
        <taxon>Schizoparmaceae</taxon>
        <taxon>Coniella</taxon>
    </lineage>
</organism>
<proteinExistence type="predicted"/>
<keyword evidence="3" id="KW-1185">Reference proteome</keyword>
<dbReference type="EMBL" id="KZ678478">
    <property type="protein sequence ID" value="PSR82421.1"/>
    <property type="molecule type" value="Genomic_DNA"/>
</dbReference>
<accession>A0A2T3A3Z3</accession>
<dbReference type="AlphaFoldDB" id="A0A2T3A3Z3"/>
<name>A0A2T3A3Z3_9PEZI</name>
<feature type="compositionally biased region" description="Polar residues" evidence="1">
    <location>
        <begin position="109"/>
        <end position="118"/>
    </location>
</feature>
<sequence>MLISPSSALRRVAAGKLAKQQPLWVDKRQEPKQFSCYPLGRRRCGWWWWWCHCPGRVLSLSLSVRNLASQLEASYPRVGRAFPSKTELTTPKISPPPPTKAEMRPLGSKSMTSASSPNAHGVTPAGRRGQLTSRVHGPWSTVHGPRSTSKEAQGIQAIACSLCLPCVLSCWKEAAVGR</sequence>
<evidence type="ECO:0000313" key="3">
    <source>
        <dbReference type="Proteomes" id="UP000241462"/>
    </source>
</evidence>
<dbReference type="Proteomes" id="UP000241462">
    <property type="component" value="Unassembled WGS sequence"/>
</dbReference>